<feature type="transmembrane region" description="Helical" evidence="1">
    <location>
        <begin position="265"/>
        <end position="287"/>
    </location>
</feature>
<dbReference type="AlphaFoldDB" id="A0A2N5J6Y3"/>
<feature type="transmembrane region" description="Helical" evidence="1">
    <location>
        <begin position="574"/>
        <end position="596"/>
    </location>
</feature>
<dbReference type="RefSeq" id="WP_165782875.1">
    <property type="nucleotide sequence ID" value="NZ_NMWU01000054.1"/>
</dbReference>
<evidence type="ECO:0000313" key="2">
    <source>
        <dbReference type="EMBL" id="PLS29964.1"/>
    </source>
</evidence>
<feature type="transmembrane region" description="Helical" evidence="1">
    <location>
        <begin position="324"/>
        <end position="346"/>
    </location>
</feature>
<dbReference type="Proteomes" id="UP000235050">
    <property type="component" value="Unassembled WGS sequence"/>
</dbReference>
<gene>
    <name evidence="2" type="ORF">Uis1B_2198</name>
</gene>
<organism evidence="2 3">
    <name type="scientific">Bifidobacterium margollesii</name>
    <dbReference type="NCBI Taxonomy" id="2020964"/>
    <lineage>
        <taxon>Bacteria</taxon>
        <taxon>Bacillati</taxon>
        <taxon>Actinomycetota</taxon>
        <taxon>Actinomycetes</taxon>
        <taxon>Bifidobacteriales</taxon>
        <taxon>Bifidobacteriaceae</taxon>
        <taxon>Bifidobacterium</taxon>
    </lineage>
</organism>
<evidence type="ECO:0000256" key="1">
    <source>
        <dbReference type="SAM" id="Phobius"/>
    </source>
</evidence>
<proteinExistence type="predicted"/>
<feature type="transmembrane region" description="Helical" evidence="1">
    <location>
        <begin position="617"/>
        <end position="639"/>
    </location>
</feature>
<feature type="transmembrane region" description="Helical" evidence="1">
    <location>
        <begin position="651"/>
        <end position="674"/>
    </location>
</feature>
<feature type="transmembrane region" description="Helical" evidence="1">
    <location>
        <begin position="130"/>
        <end position="147"/>
    </location>
</feature>
<evidence type="ECO:0000313" key="3">
    <source>
        <dbReference type="Proteomes" id="UP000235050"/>
    </source>
</evidence>
<sequence length="683" mass="74819">MTCPVTILPVFMRNSTICSLPLRDGFPGSRSSAAHTRNAELCGFSVRGRRRTGIIALGFLICAVATAGRLLMSCTLHMWYAYNQRADDQLLMMQSLPGYFDSTDLYKLAKNQGYGYVLRFIGWSGVNVDLWYFAVWLLAALLCAVAVQRCFHMVGLSMFAYVYVLWNPLAFEDWLGTRVYRNSLFAPVLFILVAGLLIFLTMVWGLIRSLNVDIVPSRSGRTVEADRTVEAGESVKVDRTVGAGKSVESGNSVEADHAGETEAIILLKMAGIVVFAALLGAWFALVFDLKEDSIWMVPMVGFALALAAAPVLRARLSENVLVSVTTKIGVVALCVLPAMVTVAIVGCIEDANNRHFGVRELNTRTSGELAGFISRIYGIDSPNQTVEVWSPADSIEKAFDSAPSLRAYPQIREYMEQFQGEDQLTGDFISWRMLDAIDQSPLTMRDEAEVQRVFAKANAELDRAFAEGRLRKTDKIAISASLVPRTPDEIGELFAPSRDAYANTVTLDGNYAIGSESLDFYYSGRVHAPSRMAGLKQLNLDIDDLSPQAVPWFTRADAETVAWQVVAAYRAINLAMIAVAVAAVVSSVSVALVRAVRRGSVVRGVSAVRGGSAWSSLGWLGLAACLLAYAYCYGFFAYWYAQYLHNDRITFFYVTGLIAPLIDIGLLLAVGAYLRLFAGGRCD</sequence>
<protein>
    <submittedName>
        <fullName evidence="2">Uncharacterized protein</fullName>
    </submittedName>
</protein>
<keyword evidence="1" id="KW-0812">Transmembrane</keyword>
<comment type="caution">
    <text evidence="2">The sequence shown here is derived from an EMBL/GenBank/DDBJ whole genome shotgun (WGS) entry which is preliminary data.</text>
</comment>
<reference evidence="2 3" key="1">
    <citation type="submission" date="2017-07" db="EMBL/GenBank/DDBJ databases">
        <title>Bifidobacterium novel species.</title>
        <authorList>
            <person name="Lugli G.A."/>
            <person name="Milani C."/>
            <person name="Duranti S."/>
            <person name="Mangifesta M."/>
        </authorList>
    </citation>
    <scope>NUCLEOTIDE SEQUENCE [LARGE SCALE GENOMIC DNA]</scope>
    <source>
        <strain evidence="3">Uis1B</strain>
    </source>
</reference>
<dbReference type="EMBL" id="NMWU01000054">
    <property type="protein sequence ID" value="PLS29964.1"/>
    <property type="molecule type" value="Genomic_DNA"/>
</dbReference>
<keyword evidence="1" id="KW-1133">Transmembrane helix</keyword>
<accession>A0A2N5J6Y3</accession>
<name>A0A2N5J6Y3_9BIFI</name>
<feature type="transmembrane region" description="Helical" evidence="1">
    <location>
        <begin position="293"/>
        <end position="312"/>
    </location>
</feature>
<feature type="transmembrane region" description="Helical" evidence="1">
    <location>
        <begin position="54"/>
        <end position="82"/>
    </location>
</feature>
<feature type="transmembrane region" description="Helical" evidence="1">
    <location>
        <begin position="183"/>
        <end position="207"/>
    </location>
</feature>
<keyword evidence="3" id="KW-1185">Reference proteome</keyword>
<feature type="transmembrane region" description="Helical" evidence="1">
    <location>
        <begin position="154"/>
        <end position="171"/>
    </location>
</feature>
<keyword evidence="1" id="KW-0472">Membrane</keyword>